<name>A0A520ME19_9GAMM</name>
<dbReference type="InterPro" id="IPR036388">
    <property type="entry name" value="WH-like_DNA-bd_sf"/>
</dbReference>
<dbReference type="Gene3D" id="3.40.190.10">
    <property type="entry name" value="Periplasmic binding protein-like II"/>
    <property type="match status" value="2"/>
</dbReference>
<protein>
    <submittedName>
        <fullName evidence="6">LysR family transcriptional regulator</fullName>
    </submittedName>
</protein>
<evidence type="ECO:0000313" key="6">
    <source>
        <dbReference type="EMBL" id="RZO19476.1"/>
    </source>
</evidence>
<dbReference type="EMBL" id="SHBP01000011">
    <property type="protein sequence ID" value="RZO19476.1"/>
    <property type="molecule type" value="Genomic_DNA"/>
</dbReference>
<evidence type="ECO:0000256" key="3">
    <source>
        <dbReference type="ARBA" id="ARBA00023125"/>
    </source>
</evidence>
<gene>
    <name evidence="6" type="ORF">EVB03_07780</name>
</gene>
<evidence type="ECO:0000256" key="2">
    <source>
        <dbReference type="ARBA" id="ARBA00023015"/>
    </source>
</evidence>
<evidence type="ECO:0000259" key="5">
    <source>
        <dbReference type="PROSITE" id="PS50931"/>
    </source>
</evidence>
<comment type="similarity">
    <text evidence="1">Belongs to the LysR transcriptional regulatory family.</text>
</comment>
<dbReference type="Pfam" id="PF00126">
    <property type="entry name" value="HTH_1"/>
    <property type="match status" value="1"/>
</dbReference>
<evidence type="ECO:0000256" key="1">
    <source>
        <dbReference type="ARBA" id="ARBA00009437"/>
    </source>
</evidence>
<dbReference type="SUPFAM" id="SSF53850">
    <property type="entry name" value="Periplasmic binding protein-like II"/>
    <property type="match status" value="1"/>
</dbReference>
<keyword evidence="4" id="KW-0804">Transcription</keyword>
<evidence type="ECO:0000313" key="7">
    <source>
        <dbReference type="Proteomes" id="UP000315889"/>
    </source>
</evidence>
<proteinExistence type="inferred from homology"/>
<accession>A0A520ME19</accession>
<dbReference type="SUPFAM" id="SSF46785">
    <property type="entry name" value="Winged helix' DNA-binding domain"/>
    <property type="match status" value="1"/>
</dbReference>
<dbReference type="GO" id="GO:0006351">
    <property type="term" value="P:DNA-templated transcription"/>
    <property type="evidence" value="ECO:0007669"/>
    <property type="project" value="TreeGrafter"/>
</dbReference>
<sequence>MIRSKQKLPLNALRTFEAVGRHQHMRRAAEELCVTHSAVSQQVRNLESLLDVTLLERKNTGLSLTPLGGRLLQDISSTLDDLVRAIGGVTVDNEAVDLRIACSSGLASNWLIPNLGDFLRHYPGYSFQLISLPVYPQEIPSDIDLCISYGKPPVSEERVKRLEKAPLVPVGSAKLFGGNLQSKMAAEKLTNYTLIHADDGTEWRDWFRLTNVENVKAERNLYLGTGYHNVLDCIRRGLGIGLMAKRFIEKDLASERLTVIHTETTFQPEYYYVTHPEEEYRSAAGRDFESWLYALWQQ</sequence>
<dbReference type="Proteomes" id="UP000315889">
    <property type="component" value="Unassembled WGS sequence"/>
</dbReference>
<dbReference type="InterPro" id="IPR058163">
    <property type="entry name" value="LysR-type_TF_proteobact-type"/>
</dbReference>
<dbReference type="FunFam" id="1.10.10.10:FF:000001">
    <property type="entry name" value="LysR family transcriptional regulator"/>
    <property type="match status" value="1"/>
</dbReference>
<dbReference type="InterPro" id="IPR036390">
    <property type="entry name" value="WH_DNA-bd_sf"/>
</dbReference>
<dbReference type="PANTHER" id="PTHR30537">
    <property type="entry name" value="HTH-TYPE TRANSCRIPTIONAL REGULATOR"/>
    <property type="match status" value="1"/>
</dbReference>
<dbReference type="Pfam" id="PF03466">
    <property type="entry name" value="LysR_substrate"/>
    <property type="match status" value="1"/>
</dbReference>
<organism evidence="6 7">
    <name type="scientific">SAR92 clade bacterium</name>
    <dbReference type="NCBI Taxonomy" id="2315479"/>
    <lineage>
        <taxon>Bacteria</taxon>
        <taxon>Pseudomonadati</taxon>
        <taxon>Pseudomonadota</taxon>
        <taxon>Gammaproteobacteria</taxon>
        <taxon>Cellvibrionales</taxon>
        <taxon>Porticoccaceae</taxon>
        <taxon>SAR92 clade</taxon>
    </lineage>
</organism>
<feature type="domain" description="HTH lysR-type" evidence="5">
    <location>
        <begin position="8"/>
        <end position="65"/>
    </location>
</feature>
<reference evidence="6 7" key="1">
    <citation type="submission" date="2019-02" db="EMBL/GenBank/DDBJ databases">
        <title>Prokaryotic population dynamics and viral predation in marine succession experiment using metagenomics: the confinement effect.</title>
        <authorList>
            <person name="Haro-Moreno J.M."/>
            <person name="Rodriguez-Valera F."/>
            <person name="Lopez-Perez M."/>
        </authorList>
    </citation>
    <scope>NUCLEOTIDE SEQUENCE [LARGE SCALE GENOMIC DNA]</scope>
    <source>
        <strain evidence="6">MED-G170</strain>
    </source>
</reference>
<dbReference type="PANTHER" id="PTHR30537:SF5">
    <property type="entry name" value="HTH-TYPE TRANSCRIPTIONAL ACTIVATOR TTDR-RELATED"/>
    <property type="match status" value="1"/>
</dbReference>
<keyword evidence="3" id="KW-0238">DNA-binding</keyword>
<dbReference type="GO" id="GO:0043565">
    <property type="term" value="F:sequence-specific DNA binding"/>
    <property type="evidence" value="ECO:0007669"/>
    <property type="project" value="TreeGrafter"/>
</dbReference>
<dbReference type="GO" id="GO:0003700">
    <property type="term" value="F:DNA-binding transcription factor activity"/>
    <property type="evidence" value="ECO:0007669"/>
    <property type="project" value="InterPro"/>
</dbReference>
<dbReference type="PROSITE" id="PS50931">
    <property type="entry name" value="HTH_LYSR"/>
    <property type="match status" value="1"/>
</dbReference>
<comment type="caution">
    <text evidence="6">The sequence shown here is derived from an EMBL/GenBank/DDBJ whole genome shotgun (WGS) entry which is preliminary data.</text>
</comment>
<dbReference type="InterPro" id="IPR000847">
    <property type="entry name" value="LysR_HTH_N"/>
</dbReference>
<dbReference type="Gene3D" id="1.10.10.10">
    <property type="entry name" value="Winged helix-like DNA-binding domain superfamily/Winged helix DNA-binding domain"/>
    <property type="match status" value="1"/>
</dbReference>
<evidence type="ECO:0000256" key="4">
    <source>
        <dbReference type="ARBA" id="ARBA00023163"/>
    </source>
</evidence>
<keyword evidence="2" id="KW-0805">Transcription regulation</keyword>
<dbReference type="InterPro" id="IPR005119">
    <property type="entry name" value="LysR_subst-bd"/>
</dbReference>
<dbReference type="AlphaFoldDB" id="A0A520ME19"/>